<dbReference type="PANTHER" id="PTHR48043">
    <property type="entry name" value="EG:EG0003.4 PROTEIN-RELATED"/>
    <property type="match status" value="1"/>
</dbReference>
<protein>
    <submittedName>
        <fullName evidence="6">Ecdysteroid UDP-glucosyltransferase</fullName>
    </submittedName>
</protein>
<dbReference type="OrthoDB" id="5835829at2759"/>
<dbReference type="PANTHER" id="PTHR48043:SF159">
    <property type="entry name" value="EG:EG0003.4 PROTEIN-RELATED"/>
    <property type="match status" value="1"/>
</dbReference>
<evidence type="ECO:0000313" key="7">
    <source>
        <dbReference type="Proteomes" id="UP000299102"/>
    </source>
</evidence>
<evidence type="ECO:0000256" key="1">
    <source>
        <dbReference type="ARBA" id="ARBA00009995"/>
    </source>
</evidence>
<dbReference type="Proteomes" id="UP000299102">
    <property type="component" value="Unassembled WGS sequence"/>
</dbReference>
<proteinExistence type="inferred from homology"/>
<reference evidence="6 7" key="1">
    <citation type="journal article" date="2019" name="Commun. Biol.">
        <title>The bagworm genome reveals a unique fibroin gene that provides high tensile strength.</title>
        <authorList>
            <person name="Kono N."/>
            <person name="Nakamura H."/>
            <person name="Ohtoshi R."/>
            <person name="Tomita M."/>
            <person name="Numata K."/>
            <person name="Arakawa K."/>
        </authorList>
    </citation>
    <scope>NUCLEOTIDE SEQUENCE [LARGE SCALE GENOMIC DNA]</scope>
</reference>
<dbReference type="SUPFAM" id="SSF53756">
    <property type="entry name" value="UDP-Glycosyltransferase/glycogen phosphorylase"/>
    <property type="match status" value="1"/>
</dbReference>
<sequence length="581" mass="65442">MKLFLLLSLVYASDAYRILVVFPMPGKSHSILGQGFVDTLSQAGHEVTYITAFPYEKPPANVRQVNISSVIDNVPSDILKITNLVNSPFRAHMAALMGPGMMVTLLDHENVQEFLADTTQKFDVVIVEWFYTSLLAGFASIYKAPLIWVSSMDPHWQVLEIVDEPSNPAYTASVLTKATPPFGFFDRVNELFMQLYVKFLTIIANFVLARPTYNKHFVPAFEKRGMIPPGYDEMAHNGSFMFFNAQPVLSIGQRLTQNTRYIGGYHIDPDTKPLPENLKKIFDNAKNGVIYFSMGSNLKSKDMSDYTKRGLLEMFGTLKQTVLWKFEEELRDLPHNVHIVKWAPQPSILSHPKTVLFITHGGKLSTIEAIHYGVPVIGVPIFGDQFANMDQAVLKGYGIKVDYEEDLAKPLRAALDEMLSKPSYAEIAKRISTIFHDVIASPRQELVHWVEHVVRTQGAPHLRSIALHVPWYQKIYLDLIAVTVILLNSLNEVVSAFDTPYALVDVNLCSFLRMCLGKNSNFLKLISKRCTRSELVNCANGSLLQHRNSMNIRGVSAEKDAIRHQTMETAKINQSGSFDVR</sequence>
<dbReference type="EMBL" id="BGZK01000129">
    <property type="protein sequence ID" value="GBP21513.1"/>
    <property type="molecule type" value="Genomic_DNA"/>
</dbReference>
<feature type="signal peptide" evidence="5">
    <location>
        <begin position="1"/>
        <end position="15"/>
    </location>
</feature>
<dbReference type="AlphaFoldDB" id="A0A4C1U548"/>
<organism evidence="6 7">
    <name type="scientific">Eumeta variegata</name>
    <name type="common">Bagworm moth</name>
    <name type="synonym">Eumeta japonica</name>
    <dbReference type="NCBI Taxonomy" id="151549"/>
    <lineage>
        <taxon>Eukaryota</taxon>
        <taxon>Metazoa</taxon>
        <taxon>Ecdysozoa</taxon>
        <taxon>Arthropoda</taxon>
        <taxon>Hexapoda</taxon>
        <taxon>Insecta</taxon>
        <taxon>Pterygota</taxon>
        <taxon>Neoptera</taxon>
        <taxon>Endopterygota</taxon>
        <taxon>Lepidoptera</taxon>
        <taxon>Glossata</taxon>
        <taxon>Ditrysia</taxon>
        <taxon>Tineoidea</taxon>
        <taxon>Psychidae</taxon>
        <taxon>Oiketicinae</taxon>
        <taxon>Eumeta</taxon>
    </lineage>
</organism>
<dbReference type="Pfam" id="PF00201">
    <property type="entry name" value="UDPGT"/>
    <property type="match status" value="1"/>
</dbReference>
<evidence type="ECO:0000256" key="3">
    <source>
        <dbReference type="ARBA" id="ARBA00022679"/>
    </source>
</evidence>
<evidence type="ECO:0000256" key="5">
    <source>
        <dbReference type="SAM" id="SignalP"/>
    </source>
</evidence>
<dbReference type="STRING" id="151549.A0A4C1U548"/>
<dbReference type="PROSITE" id="PS00375">
    <property type="entry name" value="UDPGT"/>
    <property type="match status" value="1"/>
</dbReference>
<dbReference type="FunFam" id="3.40.50.2000:FF:000050">
    <property type="entry name" value="UDP-glucuronosyltransferase"/>
    <property type="match status" value="1"/>
</dbReference>
<dbReference type="GO" id="GO:0008194">
    <property type="term" value="F:UDP-glycosyltransferase activity"/>
    <property type="evidence" value="ECO:0007669"/>
    <property type="project" value="InterPro"/>
</dbReference>
<dbReference type="CDD" id="cd03784">
    <property type="entry name" value="GT1_Gtf-like"/>
    <property type="match status" value="1"/>
</dbReference>
<keyword evidence="5" id="KW-0732">Signal</keyword>
<keyword evidence="3 4" id="KW-0808">Transferase</keyword>
<feature type="chain" id="PRO_5020033046" evidence="5">
    <location>
        <begin position="16"/>
        <end position="581"/>
    </location>
</feature>
<name>A0A4C1U548_EUMVA</name>
<comment type="similarity">
    <text evidence="1 4">Belongs to the UDP-glycosyltransferase family.</text>
</comment>
<accession>A0A4C1U548</accession>
<evidence type="ECO:0000313" key="6">
    <source>
        <dbReference type="EMBL" id="GBP21513.1"/>
    </source>
</evidence>
<keyword evidence="7" id="KW-1185">Reference proteome</keyword>
<dbReference type="InterPro" id="IPR035595">
    <property type="entry name" value="UDP_glycos_trans_CS"/>
</dbReference>
<gene>
    <name evidence="6" type="primary">EGT</name>
    <name evidence="6" type="ORF">EVAR_12114_1</name>
</gene>
<keyword evidence="2 4" id="KW-0328">Glycosyltransferase</keyword>
<dbReference type="Gene3D" id="3.40.50.2000">
    <property type="entry name" value="Glycogen Phosphorylase B"/>
    <property type="match status" value="1"/>
</dbReference>
<evidence type="ECO:0000256" key="4">
    <source>
        <dbReference type="RuleBase" id="RU003718"/>
    </source>
</evidence>
<comment type="caution">
    <text evidence="6">The sequence shown here is derived from an EMBL/GenBank/DDBJ whole genome shotgun (WGS) entry which is preliminary data.</text>
</comment>
<dbReference type="InterPro" id="IPR050271">
    <property type="entry name" value="UDP-glycosyltransferase"/>
</dbReference>
<dbReference type="InterPro" id="IPR002213">
    <property type="entry name" value="UDP_glucos_trans"/>
</dbReference>
<evidence type="ECO:0000256" key="2">
    <source>
        <dbReference type="ARBA" id="ARBA00022676"/>
    </source>
</evidence>